<dbReference type="InterPro" id="IPR005846">
    <property type="entry name" value="A-D-PHexomutase_a/b/a-III"/>
</dbReference>
<dbReference type="GO" id="GO:0005975">
    <property type="term" value="P:carbohydrate metabolic process"/>
    <property type="evidence" value="ECO:0007669"/>
    <property type="project" value="InterPro"/>
</dbReference>
<keyword evidence="4" id="KW-0479">Metal-binding</keyword>
<evidence type="ECO:0000256" key="4">
    <source>
        <dbReference type="ARBA" id="ARBA00022723"/>
    </source>
</evidence>
<evidence type="ECO:0000313" key="14">
    <source>
        <dbReference type="Proteomes" id="UP000435957"/>
    </source>
</evidence>
<dbReference type="AlphaFoldDB" id="A0A256H0M9"/>
<evidence type="ECO:0000313" key="13">
    <source>
        <dbReference type="Proteomes" id="UP000216363"/>
    </source>
</evidence>
<dbReference type="Pfam" id="PF00408">
    <property type="entry name" value="PGM_PMM_IV"/>
    <property type="match status" value="1"/>
</dbReference>
<dbReference type="Proteomes" id="UP000216363">
    <property type="component" value="Unassembled WGS sequence"/>
</dbReference>
<dbReference type="GO" id="GO:0004615">
    <property type="term" value="F:phosphomannomutase activity"/>
    <property type="evidence" value="ECO:0007669"/>
    <property type="project" value="TreeGrafter"/>
</dbReference>
<feature type="domain" description="Alpha-D-phosphohexomutase C-terminal" evidence="7">
    <location>
        <begin position="414"/>
        <end position="460"/>
    </location>
</feature>
<keyword evidence="3" id="KW-0597">Phosphoprotein</keyword>
<dbReference type="PANTHER" id="PTHR42946">
    <property type="entry name" value="PHOSPHOHEXOSE MUTASE"/>
    <property type="match status" value="1"/>
</dbReference>
<dbReference type="InterPro" id="IPR005843">
    <property type="entry name" value="A-D-PHexomutase_C"/>
</dbReference>
<reference evidence="12 13" key="1">
    <citation type="submission" date="2017-07" db="EMBL/GenBank/DDBJ databases">
        <title>Draft genome of Ochrobactrum lupini type strain LUP21.</title>
        <authorList>
            <person name="Krzyzanowska D.M."/>
            <person name="Jafra S."/>
        </authorList>
    </citation>
    <scope>NUCLEOTIDE SEQUENCE [LARGE SCALE GENOMIC DNA]</scope>
    <source>
        <strain evidence="12 13">LUP21</strain>
    </source>
</reference>
<comment type="cofactor">
    <cofactor evidence="1">
        <name>Mg(2+)</name>
        <dbReference type="ChEBI" id="CHEBI:18420"/>
    </cofactor>
</comment>
<dbReference type="InterPro" id="IPR005845">
    <property type="entry name" value="A-D-PHexomutase_a/b/a-II"/>
</dbReference>
<keyword evidence="6" id="KW-0413">Isomerase</keyword>
<dbReference type="Gene3D" id="3.40.120.10">
    <property type="entry name" value="Alpha-D-Glucose-1,6-Bisphosphate, subunit A, domain 3"/>
    <property type="match status" value="3"/>
</dbReference>
<dbReference type="InterPro" id="IPR016055">
    <property type="entry name" value="A-D-PHexomutase_a/b/a-I/II/III"/>
</dbReference>
<dbReference type="EMBL" id="NNRN01000005">
    <property type="protein sequence ID" value="OYR32919.1"/>
    <property type="molecule type" value="Genomic_DNA"/>
</dbReference>
<evidence type="ECO:0000256" key="5">
    <source>
        <dbReference type="ARBA" id="ARBA00022842"/>
    </source>
</evidence>
<evidence type="ECO:0000259" key="10">
    <source>
        <dbReference type="Pfam" id="PF02880"/>
    </source>
</evidence>
<organism evidence="12 13">
    <name type="scientific">Brucella lupini</name>
    <dbReference type="NCBI Taxonomy" id="255457"/>
    <lineage>
        <taxon>Bacteria</taxon>
        <taxon>Pseudomonadati</taxon>
        <taxon>Pseudomonadota</taxon>
        <taxon>Alphaproteobacteria</taxon>
        <taxon>Hyphomicrobiales</taxon>
        <taxon>Brucellaceae</taxon>
        <taxon>Brucella/Ochrobactrum group</taxon>
        <taxon>Brucella</taxon>
    </lineage>
</organism>
<dbReference type="Proteomes" id="UP000435957">
    <property type="component" value="Unassembled WGS sequence"/>
</dbReference>
<accession>A0A256H0M9</accession>
<dbReference type="Pfam" id="PF02878">
    <property type="entry name" value="PGM_PMM_I"/>
    <property type="match status" value="1"/>
</dbReference>
<dbReference type="GO" id="GO:0046872">
    <property type="term" value="F:metal ion binding"/>
    <property type="evidence" value="ECO:0007669"/>
    <property type="project" value="UniProtKB-KW"/>
</dbReference>
<dbReference type="SUPFAM" id="SSF53738">
    <property type="entry name" value="Phosphoglucomutase, first 3 domains"/>
    <property type="match status" value="3"/>
</dbReference>
<feature type="domain" description="Alpha-D-phosphohexomutase alpha/beta/alpha" evidence="10">
    <location>
        <begin position="262"/>
        <end position="371"/>
    </location>
</feature>
<dbReference type="InterPro" id="IPR050060">
    <property type="entry name" value="Phosphoglucosamine_mutase"/>
</dbReference>
<evidence type="ECO:0000256" key="3">
    <source>
        <dbReference type="ARBA" id="ARBA00022553"/>
    </source>
</evidence>
<dbReference type="Pfam" id="PF02880">
    <property type="entry name" value="PGM_PMM_III"/>
    <property type="match status" value="1"/>
</dbReference>
<feature type="domain" description="Alpha-D-phosphohexomutase alpha/beta/alpha" evidence="9">
    <location>
        <begin position="158"/>
        <end position="255"/>
    </location>
</feature>
<dbReference type="RefSeq" id="WP_094513235.1">
    <property type="nucleotide sequence ID" value="NZ_JBHEEP010000024.1"/>
</dbReference>
<sequence>MSGTSLKFGTSGLRGLANELNGLPAYAYSLAFVEMLLKAGKLQKGDKVFVGQDLRPSSPAIAALCMAAIEDAGFQPVDCGVLPTPALSHFAISQQAPCIMVTGSHIPDDRNGLKFYRNDGEIDKNDESAISAIYAALPENHAFRHLHDVPLSSDAIDRYVKRYVDFVGLESLRGLRVGVYQHSSVARDLIIRILTELGAEAVPLGRSDVFVPVDTEALRSEDIELLDQWAKESRFDAIVSTDGDADRPLIADEKGRFVRGDLVGAITADWLGVKTIVTPVTSNSALEENFERVIRTRVGSPYVIEGMAQVIASGISAVVGFEANGGVLLGTDISRDNRTLTALSTRDALLPILSSLGSVKELGKPLSEIAARFHFRVALSDRLQNVPQEKSLAFLSLLKNEATRSALFQIDDPIVRSETIDGVKLFFHSGNAIHYRASGNAPELRCYVEASDESQAAKLLETGLAIAGNATKDN</sequence>
<feature type="domain" description="Alpha-D-phosphohexomutase alpha/beta/alpha" evidence="8">
    <location>
        <begin position="6"/>
        <end position="137"/>
    </location>
</feature>
<evidence type="ECO:0000259" key="9">
    <source>
        <dbReference type="Pfam" id="PF02879"/>
    </source>
</evidence>
<dbReference type="InterPro" id="IPR036900">
    <property type="entry name" value="A-D-PHexomutase_C_sf"/>
</dbReference>
<reference evidence="11 14" key="2">
    <citation type="submission" date="2019-09" db="EMBL/GenBank/DDBJ databases">
        <title>Taxonomic organization of the family Brucellaceae based on a phylogenomic approach.</title>
        <authorList>
            <person name="Leclercq S."/>
            <person name="Cloeckaert A."/>
            <person name="Zygmunt M.S."/>
        </authorList>
    </citation>
    <scope>NUCLEOTIDE SEQUENCE [LARGE SCALE GENOMIC DNA]</scope>
    <source>
        <strain evidence="11 14">LUP23</strain>
    </source>
</reference>
<proteinExistence type="inferred from homology"/>
<keyword evidence="5" id="KW-0460">Magnesium</keyword>
<keyword evidence="14" id="KW-1185">Reference proteome</keyword>
<dbReference type="InterPro" id="IPR005844">
    <property type="entry name" value="A-D-PHexomutase_a/b/a-I"/>
</dbReference>
<protein>
    <submittedName>
        <fullName evidence="11 12">Phosphomannomutase</fullName>
    </submittedName>
</protein>
<dbReference type="CDD" id="cd03088">
    <property type="entry name" value="ManB"/>
    <property type="match status" value="1"/>
</dbReference>
<name>A0A256H0M9_9HYPH</name>
<comment type="caution">
    <text evidence="12">The sequence shown here is derived from an EMBL/GenBank/DDBJ whole genome shotgun (WGS) entry which is preliminary data.</text>
</comment>
<evidence type="ECO:0000259" key="8">
    <source>
        <dbReference type="Pfam" id="PF02878"/>
    </source>
</evidence>
<dbReference type="Gene3D" id="3.30.310.50">
    <property type="entry name" value="Alpha-D-phosphohexomutase, C-terminal domain"/>
    <property type="match status" value="1"/>
</dbReference>
<evidence type="ECO:0000259" key="7">
    <source>
        <dbReference type="Pfam" id="PF00408"/>
    </source>
</evidence>
<gene>
    <name evidence="12" type="ORF">CES86_5360</name>
    <name evidence="11" type="ORF">F9L03_19890</name>
</gene>
<evidence type="ECO:0000256" key="2">
    <source>
        <dbReference type="ARBA" id="ARBA00010231"/>
    </source>
</evidence>
<evidence type="ECO:0000313" key="11">
    <source>
        <dbReference type="EMBL" id="KAB2702076.1"/>
    </source>
</evidence>
<evidence type="ECO:0000313" key="12">
    <source>
        <dbReference type="EMBL" id="OYR32919.1"/>
    </source>
</evidence>
<evidence type="ECO:0000256" key="1">
    <source>
        <dbReference type="ARBA" id="ARBA00001946"/>
    </source>
</evidence>
<dbReference type="Pfam" id="PF02879">
    <property type="entry name" value="PGM_PMM_II"/>
    <property type="match status" value="1"/>
</dbReference>
<dbReference type="PANTHER" id="PTHR42946:SF1">
    <property type="entry name" value="PHOSPHOGLUCOMUTASE (ALPHA-D-GLUCOSE-1,6-BISPHOSPHATE-DEPENDENT)"/>
    <property type="match status" value="1"/>
</dbReference>
<evidence type="ECO:0000256" key="6">
    <source>
        <dbReference type="ARBA" id="ARBA00023235"/>
    </source>
</evidence>
<dbReference type="EMBL" id="WBWF01000018">
    <property type="protein sequence ID" value="KAB2702076.1"/>
    <property type="molecule type" value="Genomic_DNA"/>
</dbReference>
<comment type="similarity">
    <text evidence="2">Belongs to the phosphohexose mutase family.</text>
</comment>
<dbReference type="SUPFAM" id="SSF55957">
    <property type="entry name" value="Phosphoglucomutase, C-terminal domain"/>
    <property type="match status" value="1"/>
</dbReference>